<evidence type="ECO:0000313" key="6">
    <source>
        <dbReference type="Proteomes" id="UP000033935"/>
    </source>
</evidence>
<dbReference type="PANTHER" id="PTHR45586">
    <property type="entry name" value="TPR REPEAT-CONTAINING PROTEIN PA4667"/>
    <property type="match status" value="1"/>
</dbReference>
<keyword evidence="2 3" id="KW-0802">TPR repeat</keyword>
<dbReference type="SUPFAM" id="SSF48452">
    <property type="entry name" value="TPR-like"/>
    <property type="match status" value="1"/>
</dbReference>
<feature type="transmembrane region" description="Helical" evidence="4">
    <location>
        <begin position="43"/>
        <end position="61"/>
    </location>
</feature>
<feature type="transmembrane region" description="Helical" evidence="4">
    <location>
        <begin position="235"/>
        <end position="254"/>
    </location>
</feature>
<keyword evidence="4" id="KW-1133">Transmembrane helix</keyword>
<dbReference type="PANTHER" id="PTHR45586:SF1">
    <property type="entry name" value="LIPOPOLYSACCHARIDE ASSEMBLY PROTEIN B"/>
    <property type="match status" value="1"/>
</dbReference>
<dbReference type="PROSITE" id="PS50005">
    <property type="entry name" value="TPR"/>
    <property type="match status" value="1"/>
</dbReference>
<organism evidence="5 6">
    <name type="scientific">Candidatus Uhrbacteria bacterium GW2011_GWF2_39_13</name>
    <dbReference type="NCBI Taxonomy" id="1618995"/>
    <lineage>
        <taxon>Bacteria</taxon>
        <taxon>Candidatus Uhriibacteriota</taxon>
    </lineage>
</organism>
<evidence type="ECO:0000313" key="5">
    <source>
        <dbReference type="EMBL" id="KKR04327.1"/>
    </source>
</evidence>
<dbReference type="InterPro" id="IPR019734">
    <property type="entry name" value="TPR_rpt"/>
</dbReference>
<evidence type="ECO:0008006" key="7">
    <source>
        <dbReference type="Google" id="ProtNLM"/>
    </source>
</evidence>
<dbReference type="InterPro" id="IPR051012">
    <property type="entry name" value="CellSynth/LPSAsmb/PSIAsmb"/>
</dbReference>
<feature type="transmembrane region" description="Helical" evidence="4">
    <location>
        <begin position="178"/>
        <end position="195"/>
    </location>
</feature>
<proteinExistence type="predicted"/>
<dbReference type="Proteomes" id="UP000033935">
    <property type="component" value="Unassembled WGS sequence"/>
</dbReference>
<sequence length="793" mass="90068">MTFVSSKQLQSLTRTLVYLLIFFLPLFFLPFTLDPLEFNKQTLLLVLTFVAALSWFGSMLLDRRIELKRGLINVLPFFLISAVFFPALYSVAPYVSWVGSHRQEYTSVLTVVACALLFYIMANVFTQRSAHRVAHAVWSLSTFLTGIIGVCSLFGVFLFPFDFAHIKGFNTVGTLSSLTIYLTVTTIFLCAVWMSHRKGDSIMHDGALGFFERFLMGGVFFLTFFFQLVIDDSRLWVVFIAGLVILLTLSCFRIQDFSNRIRLWWPVFFLAVSFIFWLGFPKLLPVEIPLEVLPSHASSSVIIQRTFEMYSSSYGSGPGTYLFDHNQFRGLDLNKTFWNVHFDRASSHIMTLIPTVGILGMFFLAIFVLFLFVRSFHQVVYPKTRAQWLESFIHSCPWFTLLVSAALAPWDMTLTVSFFLFSGFLASQVIQETKVSTSRSTPVLSFMISFLFFLCVVFFFSGLFFTVQRYAADVAFTKAIRLDREKGTLEDIVISLERAATLNRFHDAYYRSLAEALLLRVNEQIGTVDSVNSLNSESSQYIQSLIVACVNATVRATELSPSQVLNWVSRGSIYRELIPLMSDATDFALSAYQKAVQLEPQNPEYWTQLGMTYLVAASHVQPLLGSQDQSLAAQSQQTYQQFVLGAESSFIEAIKRKVDYAPAHFQLALTYQRQNRLDDAIGKMESVTTYNPLDVGVHFQLALLYLNRAGEGDLERAQKSLEYTIQLAPSYSNAHWYLASIYEHQDKMAQAVKEIEVVLSLNPDNPVVQVRLENLSMGRVGEQWSETLEPLDL</sequence>
<dbReference type="SMART" id="SM00028">
    <property type="entry name" value="TPR"/>
    <property type="match status" value="3"/>
</dbReference>
<keyword evidence="4" id="KW-0812">Transmembrane</keyword>
<dbReference type="AlphaFoldDB" id="A0A0G0QRS1"/>
<feature type="transmembrane region" description="Helical" evidence="4">
    <location>
        <begin position="207"/>
        <end position="229"/>
    </location>
</feature>
<feature type="transmembrane region" description="Helical" evidence="4">
    <location>
        <begin position="73"/>
        <end position="95"/>
    </location>
</feature>
<keyword evidence="4" id="KW-0472">Membrane</keyword>
<feature type="transmembrane region" description="Helical" evidence="4">
    <location>
        <begin position="352"/>
        <end position="376"/>
    </location>
</feature>
<feature type="transmembrane region" description="Helical" evidence="4">
    <location>
        <begin position="443"/>
        <end position="465"/>
    </location>
</feature>
<evidence type="ECO:0000256" key="4">
    <source>
        <dbReference type="SAM" id="Phobius"/>
    </source>
</evidence>
<dbReference type="Gene3D" id="1.25.40.10">
    <property type="entry name" value="Tetratricopeptide repeat domain"/>
    <property type="match status" value="3"/>
</dbReference>
<feature type="transmembrane region" description="Helical" evidence="4">
    <location>
        <begin position="12"/>
        <end position="31"/>
    </location>
</feature>
<dbReference type="EMBL" id="LBWG01000009">
    <property type="protein sequence ID" value="KKR04327.1"/>
    <property type="molecule type" value="Genomic_DNA"/>
</dbReference>
<feature type="transmembrane region" description="Helical" evidence="4">
    <location>
        <begin position="107"/>
        <end position="125"/>
    </location>
</feature>
<feature type="repeat" description="TPR" evidence="3">
    <location>
        <begin position="732"/>
        <end position="765"/>
    </location>
</feature>
<evidence type="ECO:0000256" key="2">
    <source>
        <dbReference type="ARBA" id="ARBA00022803"/>
    </source>
</evidence>
<comment type="caution">
    <text evidence="5">The sequence shown here is derived from an EMBL/GenBank/DDBJ whole genome shotgun (WGS) entry which is preliminary data.</text>
</comment>
<protein>
    <recommendedName>
        <fullName evidence="7">Tetratricopeptide repeat protein</fullName>
    </recommendedName>
</protein>
<accession>A0A0G0QRS1</accession>
<feature type="transmembrane region" description="Helical" evidence="4">
    <location>
        <begin position="388"/>
        <end position="408"/>
    </location>
</feature>
<feature type="transmembrane region" description="Helical" evidence="4">
    <location>
        <begin position="137"/>
        <end position="158"/>
    </location>
</feature>
<evidence type="ECO:0000256" key="3">
    <source>
        <dbReference type="PROSITE-ProRule" id="PRU00339"/>
    </source>
</evidence>
<gene>
    <name evidence="5" type="ORF">UT30_C0009G0037</name>
</gene>
<feature type="transmembrane region" description="Helical" evidence="4">
    <location>
        <begin position="261"/>
        <end position="280"/>
    </location>
</feature>
<feature type="transmembrane region" description="Helical" evidence="4">
    <location>
        <begin position="414"/>
        <end position="431"/>
    </location>
</feature>
<name>A0A0G0QRS1_9BACT</name>
<evidence type="ECO:0000256" key="1">
    <source>
        <dbReference type="ARBA" id="ARBA00022737"/>
    </source>
</evidence>
<keyword evidence="1" id="KW-0677">Repeat</keyword>
<dbReference type="Pfam" id="PF14559">
    <property type="entry name" value="TPR_19"/>
    <property type="match status" value="1"/>
</dbReference>
<dbReference type="InterPro" id="IPR011990">
    <property type="entry name" value="TPR-like_helical_dom_sf"/>
</dbReference>
<reference evidence="5 6" key="1">
    <citation type="journal article" date="2015" name="Nature">
        <title>rRNA introns, odd ribosomes, and small enigmatic genomes across a large radiation of phyla.</title>
        <authorList>
            <person name="Brown C.T."/>
            <person name="Hug L.A."/>
            <person name="Thomas B.C."/>
            <person name="Sharon I."/>
            <person name="Castelle C.J."/>
            <person name="Singh A."/>
            <person name="Wilkins M.J."/>
            <person name="Williams K.H."/>
            <person name="Banfield J.F."/>
        </authorList>
    </citation>
    <scope>NUCLEOTIDE SEQUENCE [LARGE SCALE GENOMIC DNA]</scope>
</reference>